<keyword evidence="1" id="KW-0732">Signal</keyword>
<dbReference type="AlphaFoldDB" id="A0A6M8HRP7"/>
<dbReference type="Pfam" id="PF13650">
    <property type="entry name" value="Asp_protease_2"/>
    <property type="match status" value="1"/>
</dbReference>
<proteinExistence type="predicted"/>
<gene>
    <name evidence="2" type="ORF">HN018_13840</name>
</gene>
<sequence>MKKSNYARLLVVSALLLASCSDQSIREPSQIGSATCIPSSISLPLLGMPGDSPILPVHLHGTAAAMFFSPGFVPLLFRNNGAVVFPKYRRLSLRQQDGDVQPVFASIARDLSIGGRKAADRAGYLLPEPDDRTLEKRPIVGMLGRDILREGSIVELDLPGRRMTIATPQVACQGPPRLAPPGSIDMQQEILLVPIRINGQLIQAVLEPDLPVSILPTGLANKAGISDADLANDPSVVTKFGRGVLGRRHYVDILDVGSVQMQHVAFDVEDDVSYAMLGLNFFDLGVGTFDFQNQKFVFRQTTDILPAATRIHFDQTKVVQIKVDE</sequence>
<dbReference type="InterPro" id="IPR021109">
    <property type="entry name" value="Peptidase_aspartic_dom_sf"/>
</dbReference>
<keyword evidence="3" id="KW-1185">Reference proteome</keyword>
<dbReference type="EMBL" id="CP053708">
    <property type="protein sequence ID" value="QKE90980.1"/>
    <property type="molecule type" value="Genomic_DNA"/>
</dbReference>
<dbReference type="GO" id="GO:0008233">
    <property type="term" value="F:peptidase activity"/>
    <property type="evidence" value="ECO:0007669"/>
    <property type="project" value="UniProtKB-KW"/>
</dbReference>
<dbReference type="Proteomes" id="UP000500767">
    <property type="component" value="Chromosome"/>
</dbReference>
<dbReference type="KEGG" id="lck:HN018_13840"/>
<evidence type="ECO:0000313" key="3">
    <source>
        <dbReference type="Proteomes" id="UP000500767"/>
    </source>
</evidence>
<dbReference type="RefSeq" id="WP_171836701.1">
    <property type="nucleotide sequence ID" value="NZ_CP053708.1"/>
</dbReference>
<dbReference type="GO" id="GO:0006508">
    <property type="term" value="P:proteolysis"/>
    <property type="evidence" value="ECO:0007669"/>
    <property type="project" value="UniProtKB-KW"/>
</dbReference>
<dbReference type="Gene3D" id="2.40.70.10">
    <property type="entry name" value="Acid Proteases"/>
    <property type="match status" value="1"/>
</dbReference>
<name>A0A6M8HRP7_9PROT</name>
<feature type="signal peptide" evidence="1">
    <location>
        <begin position="1"/>
        <end position="24"/>
    </location>
</feature>
<accession>A0A6M8HRP7</accession>
<reference evidence="2 3" key="1">
    <citation type="journal article" date="2014" name="World J. Microbiol. Biotechnol.">
        <title>Biodiversity and physiological characteristics of Antarctic and Arctic lichens-associated bacteria.</title>
        <authorList>
            <person name="Lee Y.M."/>
            <person name="Kim E.H."/>
            <person name="Lee H.K."/>
            <person name="Hong S.G."/>
        </authorList>
    </citation>
    <scope>NUCLEOTIDE SEQUENCE [LARGE SCALE GENOMIC DNA]</scope>
    <source>
        <strain evidence="2 3">PAMC 26569</strain>
    </source>
</reference>
<dbReference type="PROSITE" id="PS51257">
    <property type="entry name" value="PROKAR_LIPOPROTEIN"/>
    <property type="match status" value="1"/>
</dbReference>
<evidence type="ECO:0000313" key="2">
    <source>
        <dbReference type="EMBL" id="QKE90980.1"/>
    </source>
</evidence>
<feature type="chain" id="PRO_5027055538" evidence="1">
    <location>
        <begin position="25"/>
        <end position="325"/>
    </location>
</feature>
<keyword evidence="2" id="KW-0645">Protease</keyword>
<keyword evidence="2" id="KW-0378">Hydrolase</keyword>
<evidence type="ECO:0000256" key="1">
    <source>
        <dbReference type="SAM" id="SignalP"/>
    </source>
</evidence>
<organism evidence="2 3">
    <name type="scientific">Lichenicola cladoniae</name>
    <dbReference type="NCBI Taxonomy" id="1484109"/>
    <lineage>
        <taxon>Bacteria</taxon>
        <taxon>Pseudomonadati</taxon>
        <taxon>Pseudomonadota</taxon>
        <taxon>Alphaproteobacteria</taxon>
        <taxon>Acetobacterales</taxon>
        <taxon>Acetobacteraceae</taxon>
        <taxon>Lichenicola</taxon>
    </lineage>
</organism>
<protein>
    <submittedName>
        <fullName evidence="2">Retroviral-like aspartic protease family protein</fullName>
    </submittedName>
</protein>